<keyword evidence="1" id="KW-0812">Transmembrane</keyword>
<dbReference type="HOGENOM" id="CLU_1745983_0_0_10"/>
<evidence type="ECO:0000313" key="2">
    <source>
        <dbReference type="EMBL" id="EDV02026.1"/>
    </source>
</evidence>
<accession>B3JG15</accession>
<gene>
    <name evidence="2" type="ORF">BACCOP_00816</name>
</gene>
<dbReference type="EMBL" id="ABIY02000064">
    <property type="protein sequence ID" value="EDV02026.1"/>
    <property type="molecule type" value="Genomic_DNA"/>
</dbReference>
<dbReference type="GeneID" id="79858845"/>
<proteinExistence type="predicted"/>
<organism evidence="2 3">
    <name type="scientific">Phocaeicola coprocola DSM 17136</name>
    <dbReference type="NCBI Taxonomy" id="470145"/>
    <lineage>
        <taxon>Bacteria</taxon>
        <taxon>Pseudomonadati</taxon>
        <taxon>Bacteroidota</taxon>
        <taxon>Bacteroidia</taxon>
        <taxon>Bacteroidales</taxon>
        <taxon>Bacteroidaceae</taxon>
        <taxon>Phocaeicola</taxon>
    </lineage>
</organism>
<feature type="transmembrane region" description="Helical" evidence="1">
    <location>
        <begin position="88"/>
        <end position="109"/>
    </location>
</feature>
<protein>
    <submittedName>
        <fullName evidence="2">Uncharacterized protein</fullName>
    </submittedName>
</protein>
<dbReference type="STRING" id="470145.BACCOP_00816"/>
<dbReference type="Proteomes" id="UP000003146">
    <property type="component" value="Unassembled WGS sequence"/>
</dbReference>
<evidence type="ECO:0000256" key="1">
    <source>
        <dbReference type="SAM" id="Phobius"/>
    </source>
</evidence>
<keyword evidence="1" id="KW-1133">Transmembrane helix</keyword>
<keyword evidence="1" id="KW-0472">Membrane</keyword>
<reference evidence="2 3" key="1">
    <citation type="submission" date="2008-04" db="EMBL/GenBank/DDBJ databases">
        <title>Draft genome sequence of Bacteroides coprocola (DSM 17136).</title>
        <authorList>
            <person name="Sudarsanam P."/>
            <person name="Ley R."/>
            <person name="Guruge J."/>
            <person name="Turnbaugh P.J."/>
            <person name="Mahowald M."/>
            <person name="Liep D."/>
            <person name="Gordon J."/>
        </authorList>
    </citation>
    <scope>NUCLEOTIDE SEQUENCE [LARGE SCALE GENOMIC DNA]</scope>
    <source>
        <strain evidence="2 3">DSM 17136</strain>
    </source>
</reference>
<name>B3JG15_9BACT</name>
<dbReference type="RefSeq" id="WP_007565689.1">
    <property type="nucleotide sequence ID" value="NZ_DS981441.1"/>
</dbReference>
<sequence>MFYTFMWFIALLLLLLVDVVYVTSFIGDYYPEFEFFYWVVELVLLIHLIFLIKRKTYTWEKLFFIDSIERYFPALCGMNRGLRQILRFCMVVYWILLPLVPTLAVALSMQLGYSLGWMSAVLCVQCVLTLLLFVVFQIKKWKLQGERNR</sequence>
<feature type="transmembrane region" description="Helical" evidence="1">
    <location>
        <begin position="115"/>
        <end position="138"/>
    </location>
</feature>
<reference evidence="2 3" key="2">
    <citation type="submission" date="2008-04" db="EMBL/GenBank/DDBJ databases">
        <authorList>
            <person name="Fulton L."/>
            <person name="Clifton S."/>
            <person name="Fulton B."/>
            <person name="Xu J."/>
            <person name="Minx P."/>
            <person name="Pepin K.H."/>
            <person name="Johnson M."/>
            <person name="Thiruvilangam P."/>
            <person name="Bhonagiri V."/>
            <person name="Nash W.E."/>
            <person name="Mardis E.R."/>
            <person name="Wilson R.K."/>
        </authorList>
    </citation>
    <scope>NUCLEOTIDE SEQUENCE [LARGE SCALE GENOMIC DNA]</scope>
    <source>
        <strain evidence="2 3">DSM 17136</strain>
    </source>
</reference>
<comment type="caution">
    <text evidence="2">The sequence shown here is derived from an EMBL/GenBank/DDBJ whole genome shotgun (WGS) entry which is preliminary data.</text>
</comment>
<evidence type="ECO:0000313" key="3">
    <source>
        <dbReference type="Proteomes" id="UP000003146"/>
    </source>
</evidence>
<feature type="transmembrane region" description="Helical" evidence="1">
    <location>
        <begin position="35"/>
        <end position="52"/>
    </location>
</feature>
<dbReference type="AlphaFoldDB" id="B3JG15"/>